<reference evidence="11" key="1">
    <citation type="submission" date="2012-12" db="EMBL/GenBank/DDBJ databases">
        <authorList>
            <person name="Hellsten U."/>
            <person name="Grimwood J."/>
            <person name="Chapman J.A."/>
            <person name="Shapiro H."/>
            <person name="Aerts A."/>
            <person name="Otillar R.P."/>
            <person name="Terry A.Y."/>
            <person name="Boore J.L."/>
            <person name="Simakov O."/>
            <person name="Marletaz F."/>
            <person name="Cho S.-J."/>
            <person name="Edsinger-Gonzales E."/>
            <person name="Havlak P."/>
            <person name="Kuo D.-H."/>
            <person name="Larsson T."/>
            <person name="Lv J."/>
            <person name="Arendt D."/>
            <person name="Savage R."/>
            <person name="Osoegawa K."/>
            <person name="de Jong P."/>
            <person name="Lindberg D.R."/>
            <person name="Seaver E.C."/>
            <person name="Weisblat D.A."/>
            <person name="Putnam N.H."/>
            <person name="Grigoriev I.V."/>
            <person name="Rokhsar D.S."/>
        </authorList>
    </citation>
    <scope>NUCLEOTIDE SEQUENCE</scope>
</reference>
<dbReference type="PROSITE" id="PS51057">
    <property type="entry name" value="PAIRED_2"/>
    <property type="match status" value="1"/>
</dbReference>
<dbReference type="SMART" id="SM00351">
    <property type="entry name" value="PAX"/>
    <property type="match status" value="1"/>
</dbReference>
<reference evidence="10" key="3">
    <citation type="submission" date="2015-06" db="UniProtKB">
        <authorList>
            <consortium name="EnsemblMetazoa"/>
        </authorList>
    </citation>
    <scope>IDENTIFICATION</scope>
</reference>
<dbReference type="InterPro" id="IPR009057">
    <property type="entry name" value="Homeodomain-like_sf"/>
</dbReference>
<dbReference type="FunFam" id="1.10.10.10:FF:000003">
    <property type="entry name" value="Paired box protein Pax-6"/>
    <property type="match status" value="1"/>
</dbReference>
<comment type="subcellular location">
    <subcellularLocation>
        <location evidence="1">Nucleus</location>
    </subcellularLocation>
</comment>
<dbReference type="Proteomes" id="UP000015101">
    <property type="component" value="Unassembled WGS sequence"/>
</dbReference>
<dbReference type="AlphaFoldDB" id="T1EJE5"/>
<evidence type="ECO:0000256" key="3">
    <source>
        <dbReference type="ARBA" id="ARBA00022724"/>
    </source>
</evidence>
<dbReference type="Pfam" id="PF00292">
    <property type="entry name" value="PAX"/>
    <property type="match status" value="1"/>
</dbReference>
<keyword evidence="7" id="KW-0539">Nucleus</keyword>
<dbReference type="GO" id="GO:0006355">
    <property type="term" value="P:regulation of DNA-templated transcription"/>
    <property type="evidence" value="ECO:0007669"/>
    <property type="project" value="InterPro"/>
</dbReference>
<dbReference type="CTD" id="20196695"/>
<keyword evidence="4" id="KW-0805">Transcription regulation</keyword>
<evidence type="ECO:0000256" key="2">
    <source>
        <dbReference type="ARBA" id="ARBA00022473"/>
    </source>
</evidence>
<dbReference type="HOGENOM" id="CLU_019281_6_2_1"/>
<dbReference type="PANTHER" id="PTHR45636:SF16">
    <property type="entry name" value="PAIRED BOX POX-MESO PROTEIN"/>
    <property type="match status" value="1"/>
</dbReference>
<evidence type="ECO:0000256" key="4">
    <source>
        <dbReference type="ARBA" id="ARBA00023015"/>
    </source>
</evidence>
<dbReference type="GO" id="GO:0003677">
    <property type="term" value="F:DNA binding"/>
    <property type="evidence" value="ECO:0007669"/>
    <property type="project" value="UniProtKB-KW"/>
</dbReference>
<dbReference type="GO" id="GO:0005634">
    <property type="term" value="C:nucleus"/>
    <property type="evidence" value="ECO:0007669"/>
    <property type="project" value="UniProtKB-SubCell"/>
</dbReference>
<dbReference type="OrthoDB" id="3225452at2759"/>
<dbReference type="GeneID" id="20196695"/>
<dbReference type="InterPro" id="IPR001523">
    <property type="entry name" value="Paired_dom"/>
</dbReference>
<keyword evidence="3" id="KW-0563">Paired box</keyword>
<evidence type="ECO:0000259" key="8">
    <source>
        <dbReference type="PROSITE" id="PS51057"/>
    </source>
</evidence>
<organism evidence="10 11">
    <name type="scientific">Helobdella robusta</name>
    <name type="common">Californian leech</name>
    <dbReference type="NCBI Taxonomy" id="6412"/>
    <lineage>
        <taxon>Eukaryota</taxon>
        <taxon>Metazoa</taxon>
        <taxon>Spiralia</taxon>
        <taxon>Lophotrochozoa</taxon>
        <taxon>Annelida</taxon>
        <taxon>Clitellata</taxon>
        <taxon>Hirudinea</taxon>
        <taxon>Rhynchobdellida</taxon>
        <taxon>Glossiphoniidae</taxon>
        <taxon>Helobdella</taxon>
    </lineage>
</organism>
<dbReference type="EnsemblMetazoa" id="HelroT144418">
    <property type="protein sequence ID" value="HelroP144418"/>
    <property type="gene ID" value="HelroG144418"/>
</dbReference>
<evidence type="ECO:0000256" key="1">
    <source>
        <dbReference type="ARBA" id="ARBA00004123"/>
    </source>
</evidence>
<reference evidence="9 11" key="2">
    <citation type="journal article" date="2013" name="Nature">
        <title>Insights into bilaterian evolution from three spiralian genomes.</title>
        <authorList>
            <person name="Simakov O."/>
            <person name="Marletaz F."/>
            <person name="Cho S.J."/>
            <person name="Edsinger-Gonzales E."/>
            <person name="Havlak P."/>
            <person name="Hellsten U."/>
            <person name="Kuo D.H."/>
            <person name="Larsson T."/>
            <person name="Lv J."/>
            <person name="Arendt D."/>
            <person name="Savage R."/>
            <person name="Osoegawa K."/>
            <person name="de Jong P."/>
            <person name="Grimwood J."/>
            <person name="Chapman J.A."/>
            <person name="Shapiro H."/>
            <person name="Aerts A."/>
            <person name="Otillar R.P."/>
            <person name="Terry A.Y."/>
            <person name="Boore J.L."/>
            <person name="Grigoriev I.V."/>
            <person name="Lindberg D.R."/>
            <person name="Seaver E.C."/>
            <person name="Weisblat D.A."/>
            <person name="Putnam N.H."/>
            <person name="Rokhsar D.S."/>
        </authorList>
    </citation>
    <scope>NUCLEOTIDE SEQUENCE</scope>
</reference>
<dbReference type="EMBL" id="AMQM01000184">
    <property type="status" value="NOT_ANNOTATED_CDS"/>
    <property type="molecule type" value="Genomic_DNA"/>
</dbReference>
<evidence type="ECO:0000313" key="9">
    <source>
        <dbReference type="EMBL" id="ESO12520.1"/>
    </source>
</evidence>
<protein>
    <recommendedName>
        <fullName evidence="8">Paired domain-containing protein</fullName>
    </recommendedName>
</protein>
<dbReference type="Gene3D" id="1.10.10.10">
    <property type="entry name" value="Winged helix-like DNA-binding domain superfamily/Winged helix DNA-binding domain"/>
    <property type="match status" value="2"/>
</dbReference>
<dbReference type="STRING" id="6412.T1EJE5"/>
<dbReference type="PANTHER" id="PTHR45636">
    <property type="entry name" value="PAIRED BOX PROTEIN PAX-6-RELATED-RELATED"/>
    <property type="match status" value="1"/>
</dbReference>
<dbReference type="OMA" id="MCMETSA"/>
<feature type="domain" description="Paired" evidence="8">
    <location>
        <begin position="1"/>
        <end position="122"/>
    </location>
</feature>
<evidence type="ECO:0000256" key="6">
    <source>
        <dbReference type="ARBA" id="ARBA00023163"/>
    </source>
</evidence>
<dbReference type="InParanoid" id="T1EJE5"/>
<evidence type="ECO:0000313" key="11">
    <source>
        <dbReference type="Proteomes" id="UP000015101"/>
    </source>
</evidence>
<dbReference type="InterPro" id="IPR043565">
    <property type="entry name" value="PAX_fam"/>
</dbReference>
<gene>
    <name evidence="10" type="primary">20196695</name>
    <name evidence="9" type="ORF">HELRODRAFT_144418</name>
</gene>
<keyword evidence="5" id="KW-0238">DNA-binding</keyword>
<sequence>EINQLGRMFVNGRPLPLWMRFKIIQLAQQQVRPCDISKILKVSHGCISKILTRFHKNGSLLPGNTGGSRPRVSTKDVVAAVCRYKMELPGLFGWEIRDRLISENVCSTNNLPSISSISRILR</sequence>
<keyword evidence="2" id="KW-0217">Developmental protein</keyword>
<accession>T1EJE5</accession>
<dbReference type="RefSeq" id="XP_009009240.1">
    <property type="nucleotide sequence ID" value="XM_009010992.1"/>
</dbReference>
<evidence type="ECO:0000256" key="5">
    <source>
        <dbReference type="ARBA" id="ARBA00023125"/>
    </source>
</evidence>
<evidence type="ECO:0000256" key="7">
    <source>
        <dbReference type="ARBA" id="ARBA00023242"/>
    </source>
</evidence>
<keyword evidence="11" id="KW-1185">Reference proteome</keyword>
<dbReference type="EMBL" id="KB095811">
    <property type="protein sequence ID" value="ESO12520.1"/>
    <property type="molecule type" value="Genomic_DNA"/>
</dbReference>
<dbReference type="InterPro" id="IPR036388">
    <property type="entry name" value="WH-like_DNA-bd_sf"/>
</dbReference>
<proteinExistence type="predicted"/>
<dbReference type="SUPFAM" id="SSF46689">
    <property type="entry name" value="Homeodomain-like"/>
    <property type="match status" value="1"/>
</dbReference>
<dbReference type="PRINTS" id="PR00027">
    <property type="entry name" value="PAIREDBOX"/>
</dbReference>
<name>T1EJE5_HELRO</name>
<dbReference type="KEGG" id="hro:HELRODRAFT_144418"/>
<evidence type="ECO:0000313" key="10">
    <source>
        <dbReference type="EnsemblMetazoa" id="HelroP144418"/>
    </source>
</evidence>
<keyword evidence="6" id="KW-0804">Transcription</keyword>
<dbReference type="eggNOG" id="KOG3517">
    <property type="taxonomic scope" value="Eukaryota"/>
</dbReference>